<gene>
    <name evidence="5" type="ORF">ED208_06065</name>
</gene>
<dbReference type="RefSeq" id="WP_123210978.1">
    <property type="nucleotide sequence ID" value="NZ_RJVO01000002.1"/>
</dbReference>
<accession>A0A3N0VGW4</accession>
<keyword evidence="1" id="KW-0805">Transcription regulation</keyword>
<dbReference type="InParanoid" id="A0A3N0VGW4"/>
<dbReference type="InterPro" id="IPR036388">
    <property type="entry name" value="WH-like_DNA-bd_sf"/>
</dbReference>
<evidence type="ECO:0000256" key="2">
    <source>
        <dbReference type="ARBA" id="ARBA00023125"/>
    </source>
</evidence>
<dbReference type="SMART" id="SM00421">
    <property type="entry name" value="HTH_LUXR"/>
    <property type="match status" value="1"/>
</dbReference>
<dbReference type="Proteomes" id="UP000282106">
    <property type="component" value="Unassembled WGS sequence"/>
</dbReference>
<evidence type="ECO:0000313" key="6">
    <source>
        <dbReference type="Proteomes" id="UP000282106"/>
    </source>
</evidence>
<dbReference type="EMBL" id="RJVO01000002">
    <property type="protein sequence ID" value="ROH91934.1"/>
    <property type="molecule type" value="Genomic_DNA"/>
</dbReference>
<dbReference type="PANTHER" id="PTHR44688">
    <property type="entry name" value="DNA-BINDING TRANSCRIPTIONAL ACTIVATOR DEVR_DOSR"/>
    <property type="match status" value="1"/>
</dbReference>
<comment type="caution">
    <text evidence="5">The sequence shown here is derived from an EMBL/GenBank/DDBJ whole genome shotgun (WGS) entry which is preliminary data.</text>
</comment>
<dbReference type="InterPro" id="IPR000792">
    <property type="entry name" value="Tscrpt_reg_LuxR_C"/>
</dbReference>
<dbReference type="GO" id="GO:0006355">
    <property type="term" value="P:regulation of DNA-templated transcription"/>
    <property type="evidence" value="ECO:0007669"/>
    <property type="project" value="InterPro"/>
</dbReference>
<evidence type="ECO:0000259" key="4">
    <source>
        <dbReference type="PROSITE" id="PS50043"/>
    </source>
</evidence>
<name>A0A3N0VGW4_9GAMM</name>
<dbReference type="GO" id="GO:0003677">
    <property type="term" value="F:DNA binding"/>
    <property type="evidence" value="ECO:0007669"/>
    <property type="project" value="UniProtKB-KW"/>
</dbReference>
<dbReference type="SUPFAM" id="SSF46894">
    <property type="entry name" value="C-terminal effector domain of the bipartite response regulators"/>
    <property type="match status" value="1"/>
</dbReference>
<dbReference type="CDD" id="cd06170">
    <property type="entry name" value="LuxR_C_like"/>
    <property type="match status" value="1"/>
</dbReference>
<keyword evidence="6" id="KW-1185">Reference proteome</keyword>
<dbReference type="Pfam" id="PF00196">
    <property type="entry name" value="GerE"/>
    <property type="match status" value="1"/>
</dbReference>
<protein>
    <submittedName>
        <fullName evidence="5">LuxR family transcriptional regulator</fullName>
    </submittedName>
</protein>
<feature type="domain" description="HTH luxR-type" evidence="4">
    <location>
        <begin position="259"/>
        <end position="324"/>
    </location>
</feature>
<proteinExistence type="predicted"/>
<dbReference type="PANTHER" id="PTHR44688:SF16">
    <property type="entry name" value="DNA-BINDING TRANSCRIPTIONAL ACTIVATOR DEVR_DOSR"/>
    <property type="match status" value="1"/>
</dbReference>
<reference evidence="5 6" key="1">
    <citation type="submission" date="2018-10" db="EMBL/GenBank/DDBJ databases">
        <authorList>
            <person name="Chen W.-M."/>
        </authorList>
    </citation>
    <scope>NUCLEOTIDE SEQUENCE [LARGE SCALE GENOMIC DNA]</scope>
    <source>
        <strain evidence="5 6">THS-13</strain>
    </source>
</reference>
<evidence type="ECO:0000313" key="5">
    <source>
        <dbReference type="EMBL" id="ROH91934.1"/>
    </source>
</evidence>
<dbReference type="PRINTS" id="PR00038">
    <property type="entry name" value="HTHLUXR"/>
</dbReference>
<dbReference type="Gene3D" id="1.10.10.10">
    <property type="entry name" value="Winged helix-like DNA-binding domain superfamily/Winged helix DNA-binding domain"/>
    <property type="match status" value="1"/>
</dbReference>
<evidence type="ECO:0000256" key="1">
    <source>
        <dbReference type="ARBA" id="ARBA00023015"/>
    </source>
</evidence>
<organism evidence="5 6">
    <name type="scientific">Stagnimonas aquatica</name>
    <dbReference type="NCBI Taxonomy" id="2689987"/>
    <lineage>
        <taxon>Bacteria</taxon>
        <taxon>Pseudomonadati</taxon>
        <taxon>Pseudomonadota</taxon>
        <taxon>Gammaproteobacteria</taxon>
        <taxon>Nevskiales</taxon>
        <taxon>Nevskiaceae</taxon>
        <taxon>Stagnimonas</taxon>
    </lineage>
</organism>
<evidence type="ECO:0000256" key="3">
    <source>
        <dbReference type="ARBA" id="ARBA00023163"/>
    </source>
</evidence>
<dbReference type="PROSITE" id="PS50043">
    <property type="entry name" value="HTH_LUXR_2"/>
    <property type="match status" value="1"/>
</dbReference>
<sequence length="328" mass="37467">MVDVPRTDSADPVDRVIAQLYRSVLAVPPPEFRAWALDRINTVVPHDAALWGTGFWEGRRFHNVTLRDVPEDYPLRLERTADENPLIRRMLAVPEVPTTMDSVYPDEQFFQSRLYHEAFEPVGIQRILGTVHVDPRSGLYSLVSLYRRDRNAHFTDAEKAIQRRLNYHLFNAVSHSFFIHLARTHRDRPAQAMAAVVDVRGQFHEAQPRFLDAMEQHFPDHRQRTLPFPLPGPGETRNVGSLCVRCEAMGDLYIVHIWPSGPLDKLTQREREIVIAVAHGLSFKQAARKIGVAPSTVANHLYRIYRKLGVASRTELADLIHAEVPAED</sequence>
<dbReference type="AlphaFoldDB" id="A0A3N0VGW4"/>
<dbReference type="InterPro" id="IPR016032">
    <property type="entry name" value="Sig_transdc_resp-reg_C-effctor"/>
</dbReference>
<keyword evidence="3" id="KW-0804">Transcription</keyword>
<keyword evidence="2" id="KW-0238">DNA-binding</keyword>